<evidence type="ECO:0000313" key="2">
    <source>
        <dbReference type="EnsemblMetazoa" id="tetur16g01350.1"/>
    </source>
</evidence>
<keyword evidence="3" id="KW-1185">Reference proteome</keyword>
<dbReference type="AlphaFoldDB" id="T1KNL0"/>
<dbReference type="InterPro" id="IPR000719">
    <property type="entry name" value="Prot_kinase_dom"/>
</dbReference>
<reference evidence="3" key="1">
    <citation type="submission" date="2011-08" db="EMBL/GenBank/DDBJ databases">
        <authorList>
            <person name="Rombauts S."/>
        </authorList>
    </citation>
    <scope>NUCLEOTIDE SEQUENCE</scope>
    <source>
        <strain evidence="3">London</strain>
    </source>
</reference>
<name>T1KNL0_TETUR</name>
<dbReference type="SUPFAM" id="SSF56112">
    <property type="entry name" value="Protein kinase-like (PK-like)"/>
    <property type="match status" value="1"/>
</dbReference>
<accession>T1KNL0</accession>
<protein>
    <recommendedName>
        <fullName evidence="1">Protein kinase domain-containing protein</fullName>
    </recommendedName>
</protein>
<dbReference type="Gene3D" id="1.10.510.10">
    <property type="entry name" value="Transferase(Phosphotransferase) domain 1"/>
    <property type="match status" value="1"/>
</dbReference>
<dbReference type="EMBL" id="CAEY01000277">
    <property type="status" value="NOT_ANNOTATED_CDS"/>
    <property type="molecule type" value="Genomic_DNA"/>
</dbReference>
<evidence type="ECO:0000259" key="1">
    <source>
        <dbReference type="PROSITE" id="PS50011"/>
    </source>
</evidence>
<proteinExistence type="predicted"/>
<dbReference type="Pfam" id="PF07714">
    <property type="entry name" value="PK_Tyr_Ser-Thr"/>
    <property type="match status" value="1"/>
</dbReference>
<dbReference type="GO" id="GO:0005524">
    <property type="term" value="F:ATP binding"/>
    <property type="evidence" value="ECO:0007669"/>
    <property type="project" value="InterPro"/>
</dbReference>
<feature type="domain" description="Protein kinase" evidence="1">
    <location>
        <begin position="1"/>
        <end position="82"/>
    </location>
</feature>
<sequence length="82" mass="9378">MDCDSKPQLTMTTQRWKDSTVKIGDFGLATVKTKCNGSQKFNQPTGSILWMAPEVIRMKDANPFSFQFDVYDVYVYQSVTQI</sequence>
<dbReference type="GO" id="GO:0004672">
    <property type="term" value="F:protein kinase activity"/>
    <property type="evidence" value="ECO:0007669"/>
    <property type="project" value="InterPro"/>
</dbReference>
<evidence type="ECO:0000313" key="3">
    <source>
        <dbReference type="Proteomes" id="UP000015104"/>
    </source>
</evidence>
<dbReference type="InterPro" id="IPR011009">
    <property type="entry name" value="Kinase-like_dom_sf"/>
</dbReference>
<reference evidence="2" key="2">
    <citation type="submission" date="2015-06" db="UniProtKB">
        <authorList>
            <consortium name="EnsemblMetazoa"/>
        </authorList>
    </citation>
    <scope>IDENTIFICATION</scope>
</reference>
<dbReference type="eggNOG" id="KOG0193">
    <property type="taxonomic scope" value="Eukaryota"/>
</dbReference>
<organism evidence="2 3">
    <name type="scientific">Tetranychus urticae</name>
    <name type="common">Two-spotted spider mite</name>
    <dbReference type="NCBI Taxonomy" id="32264"/>
    <lineage>
        <taxon>Eukaryota</taxon>
        <taxon>Metazoa</taxon>
        <taxon>Ecdysozoa</taxon>
        <taxon>Arthropoda</taxon>
        <taxon>Chelicerata</taxon>
        <taxon>Arachnida</taxon>
        <taxon>Acari</taxon>
        <taxon>Acariformes</taxon>
        <taxon>Trombidiformes</taxon>
        <taxon>Prostigmata</taxon>
        <taxon>Eleutherengona</taxon>
        <taxon>Raphignathae</taxon>
        <taxon>Tetranychoidea</taxon>
        <taxon>Tetranychidae</taxon>
        <taxon>Tetranychus</taxon>
    </lineage>
</organism>
<dbReference type="PROSITE" id="PS50011">
    <property type="entry name" value="PROTEIN_KINASE_DOM"/>
    <property type="match status" value="1"/>
</dbReference>
<dbReference type="InterPro" id="IPR001245">
    <property type="entry name" value="Ser-Thr/Tyr_kinase_cat_dom"/>
</dbReference>
<dbReference type="EnsemblMetazoa" id="tetur16g01350.1">
    <property type="protein sequence ID" value="tetur16g01350.1"/>
    <property type="gene ID" value="tetur16g01350"/>
</dbReference>
<dbReference type="STRING" id="32264.T1KNL0"/>
<dbReference type="Proteomes" id="UP000015104">
    <property type="component" value="Unassembled WGS sequence"/>
</dbReference>
<dbReference type="HOGENOM" id="CLU_2561238_0_0_1"/>